<dbReference type="Gene3D" id="3.90.120.10">
    <property type="entry name" value="DNA Methylase, subunit A, domain 2"/>
    <property type="match status" value="1"/>
</dbReference>
<dbReference type="Proteomes" id="UP000327030">
    <property type="component" value="Chromosome 1"/>
</dbReference>
<dbReference type="InterPro" id="IPR018117">
    <property type="entry name" value="C5_DNA_meth_AS"/>
</dbReference>
<organism evidence="7 8">
    <name type="scientific">Pseudobutyrivibrio xylanivorans</name>
    <dbReference type="NCBI Taxonomy" id="185007"/>
    <lineage>
        <taxon>Bacteria</taxon>
        <taxon>Bacillati</taxon>
        <taxon>Bacillota</taxon>
        <taxon>Clostridia</taxon>
        <taxon>Lachnospirales</taxon>
        <taxon>Lachnospiraceae</taxon>
        <taxon>Pseudobutyrivibrio</taxon>
    </lineage>
</organism>
<evidence type="ECO:0000256" key="4">
    <source>
        <dbReference type="ARBA" id="ARBA00022691"/>
    </source>
</evidence>
<keyword evidence="2 6" id="KW-0489">Methyltransferase</keyword>
<dbReference type="InterPro" id="IPR001525">
    <property type="entry name" value="C5_MeTfrase"/>
</dbReference>
<gene>
    <name evidence="7" type="ORF">FXF36_10475</name>
</gene>
<accession>A0A5P6VRP5</accession>
<dbReference type="InterPro" id="IPR050750">
    <property type="entry name" value="C5-MTase"/>
</dbReference>
<evidence type="ECO:0000256" key="1">
    <source>
        <dbReference type="ARBA" id="ARBA00011975"/>
    </source>
</evidence>
<dbReference type="Gene3D" id="3.40.50.150">
    <property type="entry name" value="Vaccinia Virus protein VP39"/>
    <property type="match status" value="1"/>
</dbReference>
<dbReference type="OrthoDB" id="9813719at2"/>
<dbReference type="REBASE" id="357154">
    <property type="entry name" value="M2.Pxy3014ORF10470P"/>
</dbReference>
<dbReference type="PRINTS" id="PR00105">
    <property type="entry name" value="C5METTRFRASE"/>
</dbReference>
<dbReference type="InterPro" id="IPR029063">
    <property type="entry name" value="SAM-dependent_MTases_sf"/>
</dbReference>
<dbReference type="GO" id="GO:0032259">
    <property type="term" value="P:methylation"/>
    <property type="evidence" value="ECO:0007669"/>
    <property type="project" value="UniProtKB-KW"/>
</dbReference>
<dbReference type="GO" id="GO:0003886">
    <property type="term" value="F:DNA (cytosine-5-)-methyltransferase activity"/>
    <property type="evidence" value="ECO:0007669"/>
    <property type="project" value="UniProtKB-EC"/>
</dbReference>
<sequence>MKFKGLSLFSNVGIAETYLKDVGIDIVVANELIEERAEFYKHLYPDTDMVIGDITDEEVFNTVMEKSKAAGVDFLIATPPCQGMSLAGKMDPKDVRNQLIYYAVKAIKELKPKYVLLENVPQQLRTIVNIDGEDVLIPEYLHREFADDYFFAKESLVSARDYGVPQMRKRNIVLLTRYDQKYRWEMPKPFEKEITLRDILWDVPSLDPFLMEGEEETLKLFPDYLKKKEEGLKVSKWHYPPRHSKKLVVTMMHTPSGCTAFDNDFYYPKKKDGTKVNGHYNTYRRHAWDKPCRTITQNSGVISSLCCVHPGKPIVESDDDTKRIYSDARCFSIYELMLVTSLPKDWNIPEWATEKLIRSVIGEGIPPVLVKNIVKSLVDNV</sequence>
<feature type="active site" evidence="6">
    <location>
        <position position="81"/>
    </location>
</feature>
<keyword evidence="4 6" id="KW-0949">S-adenosyl-L-methionine</keyword>
<evidence type="ECO:0000313" key="7">
    <source>
        <dbReference type="EMBL" id="QFJ55256.1"/>
    </source>
</evidence>
<dbReference type="PANTHER" id="PTHR46098:SF1">
    <property type="entry name" value="TRNA (CYTOSINE(38)-C(5))-METHYLTRANSFERASE"/>
    <property type="match status" value="1"/>
</dbReference>
<keyword evidence="3 6" id="KW-0808">Transferase</keyword>
<dbReference type="PROSITE" id="PS51679">
    <property type="entry name" value="SAM_MT_C5"/>
    <property type="match status" value="1"/>
</dbReference>
<evidence type="ECO:0000256" key="5">
    <source>
        <dbReference type="ARBA" id="ARBA00022747"/>
    </source>
</evidence>
<evidence type="ECO:0000313" key="8">
    <source>
        <dbReference type="Proteomes" id="UP000327030"/>
    </source>
</evidence>
<dbReference type="PANTHER" id="PTHR46098">
    <property type="entry name" value="TRNA (CYTOSINE(38)-C(5))-METHYLTRANSFERASE"/>
    <property type="match status" value="1"/>
</dbReference>
<dbReference type="SUPFAM" id="SSF53335">
    <property type="entry name" value="S-adenosyl-L-methionine-dependent methyltransferases"/>
    <property type="match status" value="1"/>
</dbReference>
<evidence type="ECO:0000256" key="3">
    <source>
        <dbReference type="ARBA" id="ARBA00022679"/>
    </source>
</evidence>
<evidence type="ECO:0000256" key="2">
    <source>
        <dbReference type="ARBA" id="ARBA00022603"/>
    </source>
</evidence>
<keyword evidence="5" id="KW-0680">Restriction system</keyword>
<dbReference type="AlphaFoldDB" id="A0A5P6VRP5"/>
<protein>
    <recommendedName>
        <fullName evidence="1">DNA (cytosine-5-)-methyltransferase</fullName>
        <ecNumber evidence="1">2.1.1.37</ecNumber>
    </recommendedName>
</protein>
<dbReference type="EMBL" id="CP043028">
    <property type="protein sequence ID" value="QFJ55256.1"/>
    <property type="molecule type" value="Genomic_DNA"/>
</dbReference>
<dbReference type="Pfam" id="PF00145">
    <property type="entry name" value="DNA_methylase"/>
    <property type="match status" value="1"/>
</dbReference>
<dbReference type="GO" id="GO:0009307">
    <property type="term" value="P:DNA restriction-modification system"/>
    <property type="evidence" value="ECO:0007669"/>
    <property type="project" value="UniProtKB-KW"/>
</dbReference>
<comment type="similarity">
    <text evidence="6">Belongs to the class I-like SAM-binding methyltransferase superfamily. C5-methyltransferase family.</text>
</comment>
<dbReference type="RefSeq" id="WP_151623856.1">
    <property type="nucleotide sequence ID" value="NZ_CP043028.1"/>
</dbReference>
<dbReference type="PROSITE" id="PS00094">
    <property type="entry name" value="C5_MTASE_1"/>
    <property type="match status" value="1"/>
</dbReference>
<reference evidence="8" key="1">
    <citation type="submission" date="2019-08" db="EMBL/GenBank/DDBJ databases">
        <title>Complete Genome Sequence of the Polysaccharide-Degrading Rumen Bacterium Pseudobutyrivibrio xylanivorans MA3014.</title>
        <authorList>
            <person name="Palevich N."/>
            <person name="Maclean P.H."/>
            <person name="Kelly W.J."/>
            <person name="Leahy S.C."/>
            <person name="Rakonjac J."/>
            <person name="Attwood G.T."/>
        </authorList>
    </citation>
    <scope>NUCLEOTIDE SEQUENCE [LARGE SCALE GENOMIC DNA]</scope>
    <source>
        <strain evidence="8">MA3014</strain>
    </source>
</reference>
<evidence type="ECO:0000256" key="6">
    <source>
        <dbReference type="PROSITE-ProRule" id="PRU01016"/>
    </source>
</evidence>
<dbReference type="EC" id="2.1.1.37" evidence="1"/>
<proteinExistence type="inferred from homology"/>
<dbReference type="KEGG" id="pxv:FXF36_10475"/>
<name>A0A5P6VRP5_PSEXY</name>